<proteinExistence type="predicted"/>
<dbReference type="NCBIfam" id="TIGR01633">
    <property type="entry name" value="phi3626_gp14_N"/>
    <property type="match status" value="1"/>
</dbReference>
<evidence type="ECO:0000313" key="2">
    <source>
        <dbReference type="EMBL" id="TSB47122.1"/>
    </source>
</evidence>
<reference evidence="2 3" key="1">
    <citation type="submission" date="2019-07" db="EMBL/GenBank/DDBJ databases">
        <authorList>
            <person name="Park Y.J."/>
            <person name="Jeong S.E."/>
            <person name="Jung H.S."/>
        </authorList>
    </citation>
    <scope>NUCLEOTIDE SEQUENCE [LARGE SCALE GENOMIC DNA]</scope>
    <source>
        <strain evidence="3">P16(2019)</strain>
    </source>
</reference>
<dbReference type="InterPro" id="IPR006520">
    <property type="entry name" value="Dit_BPSPP_N"/>
</dbReference>
<gene>
    <name evidence="2" type="ORF">FN960_08900</name>
</gene>
<name>A0A554A0A1_9BACI</name>
<evidence type="ECO:0000313" key="3">
    <source>
        <dbReference type="Proteomes" id="UP000318521"/>
    </source>
</evidence>
<dbReference type="Gene3D" id="2.40.30.200">
    <property type="match status" value="1"/>
</dbReference>
<comment type="caution">
    <text evidence="2">The sequence shown here is derived from an EMBL/GenBank/DDBJ whole genome shotgun (WGS) entry which is preliminary data.</text>
</comment>
<dbReference type="RefSeq" id="WP_143848352.1">
    <property type="nucleotide sequence ID" value="NZ_VLXZ01000004.1"/>
</dbReference>
<feature type="domain" description="Siphovirus-type tail component RIFT-related" evidence="1">
    <location>
        <begin position="10"/>
        <end position="125"/>
    </location>
</feature>
<sequence length="266" mass="30015">MITLDGHTAEELGLRIHAEFLEPALPSTNDVTVSIPGMHGAHYFGSDFQPREINIPISQTEQETRRDSYLTLKKLKKVLLDGTGRPKEVKLIILTQPDVYYKVRFHGSMSLQELFRFKRFELPLIAYDPHSYAVVKQDEVTWGSMDITFENTQFLMGHLGVSAQRIIENTTINYTVDGLNSSPLIRLSGTGENVRLSVNGKSLTIPNLTGTFNIDTSNYTVERNGENALHLMSGDFLAFVEGVNRLEISGSNMNFAFYTDIRNKYM</sequence>
<dbReference type="Pfam" id="PF05709">
    <property type="entry name" value="Sipho_tail"/>
    <property type="match status" value="1"/>
</dbReference>
<accession>A0A554A0A1</accession>
<dbReference type="AlphaFoldDB" id="A0A554A0A1"/>
<dbReference type="Proteomes" id="UP000318521">
    <property type="component" value="Unassembled WGS sequence"/>
</dbReference>
<keyword evidence="3" id="KW-1185">Reference proteome</keyword>
<dbReference type="InterPro" id="IPR008841">
    <property type="entry name" value="Siphovirus-type_tail_N"/>
</dbReference>
<dbReference type="OrthoDB" id="3078561at2"/>
<evidence type="ECO:0000259" key="1">
    <source>
        <dbReference type="Pfam" id="PF05709"/>
    </source>
</evidence>
<organism evidence="2 3">
    <name type="scientific">Alkalicoccobacillus porphyridii</name>
    <dbReference type="NCBI Taxonomy" id="2597270"/>
    <lineage>
        <taxon>Bacteria</taxon>
        <taxon>Bacillati</taxon>
        <taxon>Bacillota</taxon>
        <taxon>Bacilli</taxon>
        <taxon>Bacillales</taxon>
        <taxon>Bacillaceae</taxon>
        <taxon>Alkalicoccobacillus</taxon>
    </lineage>
</organism>
<dbReference type="EMBL" id="VLXZ01000004">
    <property type="protein sequence ID" value="TSB47122.1"/>
    <property type="molecule type" value="Genomic_DNA"/>
</dbReference>
<protein>
    <recommendedName>
        <fullName evidence="1">Siphovirus-type tail component RIFT-related domain-containing protein</fullName>
    </recommendedName>
</protein>